<keyword evidence="2" id="KW-0378">Hydrolase</keyword>
<dbReference type="AlphaFoldDB" id="D2QT31"/>
<dbReference type="eggNOG" id="COG0494">
    <property type="taxonomic scope" value="Bacteria"/>
</dbReference>
<reference evidence="2 3" key="1">
    <citation type="journal article" date="2010" name="Stand. Genomic Sci.">
        <title>Complete genome sequence of Spirosoma linguale type strain (1).</title>
        <authorList>
            <person name="Lail K."/>
            <person name="Sikorski J."/>
            <person name="Saunders E."/>
            <person name="Lapidus A."/>
            <person name="Glavina Del Rio T."/>
            <person name="Copeland A."/>
            <person name="Tice H."/>
            <person name="Cheng J.-F."/>
            <person name="Lucas S."/>
            <person name="Nolan M."/>
            <person name="Bruce D."/>
            <person name="Goodwin L."/>
            <person name="Pitluck S."/>
            <person name="Ivanova N."/>
            <person name="Mavromatis K."/>
            <person name="Ovchinnikova G."/>
            <person name="Pati A."/>
            <person name="Chen A."/>
            <person name="Palaniappan K."/>
            <person name="Land M."/>
            <person name="Hauser L."/>
            <person name="Chang Y.-J."/>
            <person name="Jeffries C.D."/>
            <person name="Chain P."/>
            <person name="Brettin T."/>
            <person name="Detter J.C."/>
            <person name="Schuetze A."/>
            <person name="Rohde M."/>
            <person name="Tindall B.J."/>
            <person name="Goeker M."/>
            <person name="Bristow J."/>
            <person name="Eisen J.A."/>
            <person name="Markowitz V."/>
            <person name="Hugenholtz P."/>
            <person name="Kyrpides N.C."/>
            <person name="Klenk H.-P."/>
            <person name="Chen F."/>
        </authorList>
    </citation>
    <scope>NUCLEOTIDE SEQUENCE [LARGE SCALE GENOMIC DNA]</scope>
    <source>
        <strain evidence="3">ATCC 33905 / DSM 74 / LMG 10896 / Claus 1</strain>
    </source>
</reference>
<proteinExistence type="predicted"/>
<protein>
    <submittedName>
        <fullName evidence="2">NUDIX hydrolase</fullName>
    </submittedName>
</protein>
<dbReference type="Proteomes" id="UP000002028">
    <property type="component" value="Chromosome"/>
</dbReference>
<evidence type="ECO:0000313" key="2">
    <source>
        <dbReference type="EMBL" id="ADB41963.1"/>
    </source>
</evidence>
<dbReference type="RefSeq" id="WP_012930452.1">
    <property type="nucleotide sequence ID" value="NC_013730.1"/>
</dbReference>
<evidence type="ECO:0000259" key="1">
    <source>
        <dbReference type="PROSITE" id="PS51462"/>
    </source>
</evidence>
<keyword evidence="3" id="KW-1185">Reference proteome</keyword>
<dbReference type="STRING" id="504472.Slin_6001"/>
<dbReference type="SUPFAM" id="SSF55811">
    <property type="entry name" value="Nudix"/>
    <property type="match status" value="1"/>
</dbReference>
<accession>D2QT31</accession>
<dbReference type="EMBL" id="CP001769">
    <property type="protein sequence ID" value="ADB41963.1"/>
    <property type="molecule type" value="Genomic_DNA"/>
</dbReference>
<gene>
    <name evidence="2" type="ordered locus">Slin_6001</name>
</gene>
<dbReference type="InterPro" id="IPR000086">
    <property type="entry name" value="NUDIX_hydrolase_dom"/>
</dbReference>
<dbReference type="HOGENOM" id="CLU_1465694_0_0_10"/>
<dbReference type="KEGG" id="sli:Slin_6001"/>
<sequence length="195" mass="23149">MEEYIKRLGHTQKFRGKLVEVIDREFELLKNGKIQTFKIEIARRPPGVRLMIIKAGKMLLTREFRSELQDWDYRIAGGKIFDTMDEYLKFIDDENEIILKSIEAVKNEGLEETGIIVKNQTLFYKSTSGATMEWDLYYYIVDEFDMAHKGNETEFAEIIYPEWYSYEEVITMCLDGRIKEDRTIGVLLKYLLRKK</sequence>
<name>D2QT31_SPILD</name>
<dbReference type="Gene3D" id="3.90.79.10">
    <property type="entry name" value="Nucleoside Triphosphate Pyrophosphohydrolase"/>
    <property type="match status" value="1"/>
</dbReference>
<organism evidence="2 3">
    <name type="scientific">Spirosoma linguale (strain ATCC 33905 / DSM 74 / LMG 10896 / Claus 1)</name>
    <dbReference type="NCBI Taxonomy" id="504472"/>
    <lineage>
        <taxon>Bacteria</taxon>
        <taxon>Pseudomonadati</taxon>
        <taxon>Bacteroidota</taxon>
        <taxon>Cytophagia</taxon>
        <taxon>Cytophagales</taxon>
        <taxon>Cytophagaceae</taxon>
        <taxon>Spirosoma</taxon>
    </lineage>
</organism>
<dbReference type="GO" id="GO:0016787">
    <property type="term" value="F:hydrolase activity"/>
    <property type="evidence" value="ECO:0007669"/>
    <property type="project" value="UniProtKB-KW"/>
</dbReference>
<feature type="domain" description="Nudix hydrolase" evidence="1">
    <location>
        <begin position="43"/>
        <end position="188"/>
    </location>
</feature>
<dbReference type="InterPro" id="IPR015797">
    <property type="entry name" value="NUDIX_hydrolase-like_dom_sf"/>
</dbReference>
<evidence type="ECO:0000313" key="3">
    <source>
        <dbReference type="Proteomes" id="UP000002028"/>
    </source>
</evidence>
<dbReference type="PROSITE" id="PS51462">
    <property type="entry name" value="NUDIX"/>
    <property type="match status" value="1"/>
</dbReference>